<accession>C8X7L3</accession>
<dbReference type="AlphaFoldDB" id="C8X7L3"/>
<evidence type="ECO:0000313" key="3">
    <source>
        <dbReference type="Proteomes" id="UP000002218"/>
    </source>
</evidence>
<keyword evidence="1" id="KW-0472">Membrane</keyword>
<feature type="transmembrane region" description="Helical" evidence="1">
    <location>
        <begin position="36"/>
        <end position="54"/>
    </location>
</feature>
<reference evidence="2 3" key="2">
    <citation type="journal article" date="2010" name="Stand. Genomic Sci.">
        <title>Complete genome sequence of Nakamurella multipartita type strain (Y-104).</title>
        <authorList>
            <person name="Tice H."/>
            <person name="Mayilraj S."/>
            <person name="Sims D."/>
            <person name="Lapidus A."/>
            <person name="Nolan M."/>
            <person name="Lucas S."/>
            <person name="Glavina Del Rio T."/>
            <person name="Copeland A."/>
            <person name="Cheng J.F."/>
            <person name="Meincke L."/>
            <person name="Bruce D."/>
            <person name="Goodwin L."/>
            <person name="Pitluck S."/>
            <person name="Ivanova N."/>
            <person name="Mavromatis K."/>
            <person name="Ovchinnikova G."/>
            <person name="Pati A."/>
            <person name="Chen A."/>
            <person name="Palaniappan K."/>
            <person name="Land M."/>
            <person name="Hauser L."/>
            <person name="Chang Y.J."/>
            <person name="Jeffries C.D."/>
            <person name="Detter J.C."/>
            <person name="Brettin T."/>
            <person name="Rohde M."/>
            <person name="Goker M."/>
            <person name="Bristow J."/>
            <person name="Eisen J.A."/>
            <person name="Markowitz V."/>
            <person name="Hugenholtz P."/>
            <person name="Kyrpides N.C."/>
            <person name="Klenk H.P."/>
            <person name="Chen F."/>
        </authorList>
    </citation>
    <scope>NUCLEOTIDE SEQUENCE [LARGE SCALE GENOMIC DNA]</scope>
    <source>
        <strain evidence="3">ATCC 700099 / DSM 44233 / CIP 104796 / JCM 9543 / NBRC 105858 / Y-104</strain>
    </source>
</reference>
<feature type="transmembrane region" description="Helical" evidence="1">
    <location>
        <begin position="6"/>
        <end position="24"/>
    </location>
</feature>
<evidence type="ECO:0000256" key="1">
    <source>
        <dbReference type="SAM" id="Phobius"/>
    </source>
</evidence>
<organism evidence="2 3">
    <name type="scientific">Nakamurella multipartita (strain ATCC 700099 / DSM 44233 / CIP 104796 / JCM 9543 / NBRC 105858 / Y-104)</name>
    <name type="common">Microsphaera multipartita</name>
    <dbReference type="NCBI Taxonomy" id="479431"/>
    <lineage>
        <taxon>Bacteria</taxon>
        <taxon>Bacillati</taxon>
        <taxon>Actinomycetota</taxon>
        <taxon>Actinomycetes</taxon>
        <taxon>Nakamurellales</taxon>
        <taxon>Nakamurellaceae</taxon>
        <taxon>Nakamurella</taxon>
    </lineage>
</organism>
<dbReference type="RefSeq" id="WP_015747847.1">
    <property type="nucleotide sequence ID" value="NC_013235.1"/>
</dbReference>
<dbReference type="KEGG" id="nml:Namu_2615"/>
<gene>
    <name evidence="2" type="ordered locus">Namu_2615</name>
</gene>
<evidence type="ECO:0000313" key="2">
    <source>
        <dbReference type="EMBL" id="ACV78966.1"/>
    </source>
</evidence>
<dbReference type="InterPro" id="IPR008407">
    <property type="entry name" value="Brnchd-chn_aa_trnsp_AzlD"/>
</dbReference>
<dbReference type="Pfam" id="PF05437">
    <property type="entry name" value="AzlD"/>
    <property type="match status" value="1"/>
</dbReference>
<reference evidence="3" key="1">
    <citation type="submission" date="2009-09" db="EMBL/GenBank/DDBJ databases">
        <title>The complete genome of Nakamurella multipartita DSM 44233.</title>
        <authorList>
            <consortium name="US DOE Joint Genome Institute (JGI-PGF)"/>
            <person name="Lucas S."/>
            <person name="Copeland A."/>
            <person name="Lapidus A."/>
            <person name="Glavina del Rio T."/>
            <person name="Dalin E."/>
            <person name="Tice H."/>
            <person name="Bruce D."/>
            <person name="Goodwin L."/>
            <person name="Pitluck S."/>
            <person name="Kyrpides N."/>
            <person name="Mavromatis K."/>
            <person name="Ivanova N."/>
            <person name="Ovchinnikova G."/>
            <person name="Sims D."/>
            <person name="Meincke L."/>
            <person name="Brettin T."/>
            <person name="Detter J.C."/>
            <person name="Han C."/>
            <person name="Larimer F."/>
            <person name="Land M."/>
            <person name="Hauser L."/>
            <person name="Markowitz V."/>
            <person name="Cheng J.-F."/>
            <person name="Hugenholtz P."/>
            <person name="Woyke T."/>
            <person name="Wu D."/>
            <person name="Klenk H.-P."/>
            <person name="Eisen J.A."/>
        </authorList>
    </citation>
    <scope>NUCLEOTIDE SEQUENCE [LARGE SCALE GENOMIC DNA]</scope>
    <source>
        <strain evidence="3">ATCC 700099 / DSM 44233 / CIP 104796 / JCM 9543 / NBRC 105858 / Y-104</strain>
    </source>
</reference>
<feature type="transmembrane region" description="Helical" evidence="1">
    <location>
        <begin position="89"/>
        <end position="106"/>
    </location>
</feature>
<keyword evidence="1" id="KW-0812">Transmembrane</keyword>
<sequence>MSTWIAIALVGIGSYALRVTPLLIAGRMRLGERTQLILRYAGIGGMAALLVSALTPPATAGGGHRVPQLVAVVTCAVVAVRGRSMTRSLVAGAVGFLVAGGAVALLG</sequence>
<dbReference type="EMBL" id="CP001737">
    <property type="protein sequence ID" value="ACV78966.1"/>
    <property type="molecule type" value="Genomic_DNA"/>
</dbReference>
<protein>
    <submittedName>
        <fullName evidence="2">Branched-chain amino acid transport</fullName>
    </submittedName>
</protein>
<dbReference type="Proteomes" id="UP000002218">
    <property type="component" value="Chromosome"/>
</dbReference>
<feature type="transmembrane region" description="Helical" evidence="1">
    <location>
        <begin position="66"/>
        <end position="82"/>
    </location>
</feature>
<proteinExistence type="predicted"/>
<dbReference type="InParanoid" id="C8X7L3"/>
<keyword evidence="1" id="KW-1133">Transmembrane helix</keyword>
<dbReference type="HOGENOM" id="CLU_2207190_0_0_11"/>
<dbReference type="STRING" id="479431.Namu_2615"/>
<keyword evidence="3" id="KW-1185">Reference proteome</keyword>
<name>C8X7L3_NAKMY</name>